<evidence type="ECO:0000259" key="1">
    <source>
        <dbReference type="Pfam" id="PF07687"/>
    </source>
</evidence>
<accession>A0ABU1J1Z3</accession>
<protein>
    <submittedName>
        <fullName evidence="2">Amidohydrolase</fullName>
    </submittedName>
</protein>
<dbReference type="Pfam" id="PF07687">
    <property type="entry name" value="M20_dimer"/>
    <property type="match status" value="1"/>
</dbReference>
<gene>
    <name evidence="2" type="ORF">JOC58_002514</name>
</gene>
<sequence length="421" mass="46200">MLDHLSFATHAWTDTLESDLSRIRRHLHRYPELMFDVDQTMSLIAGLLRKWDIELHEQVGRHFHKGVIGILRGSQPGPVVLLRADVDALPIHEQNTAAYASTREGIMHACGHDAHTAMLLGAARVLAAEREQLYGTIIFAFQPAEEGAQPSPLDGRLISGGRDLIEDGLLEHVDQVFALHVWPQLETGQLGIHNDVAMAASSHFTITFHGTPGHHSTPHLASDSIMMAARFINDIKLFMATQIDPLEANVLSFGTLHAGTVKNAIAGKSELTGTFRSLHPQTVERITSAIQLYAEQIAAQHGGTAEIVQRTGTVLRNDPIVVEQVKAAAAEVFGLSGIQPLEPVLAGEDFALYTQQRPGAFAFIGCRAPEQQEVYPLHHPRFDIDENVLLLGTRLHVQFARRALSSISGQRKDESDASFRA</sequence>
<dbReference type="RefSeq" id="WP_188776739.1">
    <property type="nucleotide sequence ID" value="NZ_BMMB01000007.1"/>
</dbReference>
<dbReference type="PIRSF" id="PIRSF005962">
    <property type="entry name" value="Pept_M20D_amidohydro"/>
    <property type="match status" value="1"/>
</dbReference>
<keyword evidence="3" id="KW-1185">Reference proteome</keyword>
<dbReference type="InterPro" id="IPR017439">
    <property type="entry name" value="Amidohydrolase"/>
</dbReference>
<dbReference type="Pfam" id="PF01546">
    <property type="entry name" value="Peptidase_M20"/>
    <property type="match status" value="1"/>
</dbReference>
<dbReference type="Gene3D" id="3.40.630.10">
    <property type="entry name" value="Zn peptidases"/>
    <property type="match status" value="1"/>
</dbReference>
<dbReference type="SUPFAM" id="SSF53187">
    <property type="entry name" value="Zn-dependent exopeptidases"/>
    <property type="match status" value="1"/>
</dbReference>
<dbReference type="SUPFAM" id="SSF55031">
    <property type="entry name" value="Bacterial exopeptidase dimerisation domain"/>
    <property type="match status" value="1"/>
</dbReference>
<dbReference type="EMBL" id="JAVDQH010000009">
    <property type="protein sequence ID" value="MDR6244617.1"/>
    <property type="molecule type" value="Genomic_DNA"/>
</dbReference>
<dbReference type="InterPro" id="IPR036264">
    <property type="entry name" value="Bact_exopeptidase_dim_dom"/>
</dbReference>
<dbReference type="InterPro" id="IPR002933">
    <property type="entry name" value="Peptidase_M20"/>
</dbReference>
<evidence type="ECO:0000313" key="3">
    <source>
        <dbReference type="Proteomes" id="UP001185028"/>
    </source>
</evidence>
<dbReference type="Gene3D" id="3.30.70.360">
    <property type="match status" value="1"/>
</dbReference>
<proteinExistence type="predicted"/>
<reference evidence="2 3" key="1">
    <citation type="submission" date="2023-07" db="EMBL/GenBank/DDBJ databases">
        <title>Genomic Encyclopedia of Type Strains, Phase IV (KMG-IV): sequencing the most valuable type-strain genomes for metagenomic binning, comparative biology and taxonomic classification.</title>
        <authorList>
            <person name="Goeker M."/>
        </authorList>
    </citation>
    <scope>NUCLEOTIDE SEQUENCE [LARGE SCALE GENOMIC DNA]</scope>
    <source>
        <strain evidence="2 3">DSM 22170</strain>
    </source>
</reference>
<dbReference type="InterPro" id="IPR011650">
    <property type="entry name" value="Peptidase_M20_dimer"/>
</dbReference>
<evidence type="ECO:0000313" key="2">
    <source>
        <dbReference type="EMBL" id="MDR6244617.1"/>
    </source>
</evidence>
<dbReference type="PANTHER" id="PTHR11014:SF63">
    <property type="entry name" value="METALLOPEPTIDASE, PUTATIVE (AFU_ORTHOLOGUE AFUA_6G09600)-RELATED"/>
    <property type="match status" value="1"/>
</dbReference>
<dbReference type="CDD" id="cd03886">
    <property type="entry name" value="M20_Acy1"/>
    <property type="match status" value="1"/>
</dbReference>
<organism evidence="2 3">
    <name type="scientific">Paenibacillus hunanensis</name>
    <dbReference type="NCBI Taxonomy" id="539262"/>
    <lineage>
        <taxon>Bacteria</taxon>
        <taxon>Bacillati</taxon>
        <taxon>Bacillota</taxon>
        <taxon>Bacilli</taxon>
        <taxon>Bacillales</taxon>
        <taxon>Paenibacillaceae</taxon>
        <taxon>Paenibacillus</taxon>
    </lineage>
</organism>
<comment type="caution">
    <text evidence="2">The sequence shown here is derived from an EMBL/GenBank/DDBJ whole genome shotgun (WGS) entry which is preliminary data.</text>
</comment>
<dbReference type="PANTHER" id="PTHR11014">
    <property type="entry name" value="PEPTIDASE M20 FAMILY MEMBER"/>
    <property type="match status" value="1"/>
</dbReference>
<dbReference type="NCBIfam" id="TIGR01891">
    <property type="entry name" value="amidohydrolases"/>
    <property type="match status" value="1"/>
</dbReference>
<feature type="domain" description="Peptidase M20 dimerisation" evidence="1">
    <location>
        <begin position="203"/>
        <end position="300"/>
    </location>
</feature>
<dbReference type="Proteomes" id="UP001185028">
    <property type="component" value="Unassembled WGS sequence"/>
</dbReference>
<name>A0ABU1J1Z3_9BACL</name>